<evidence type="ECO:0000313" key="1">
    <source>
        <dbReference type="EMBL" id="CAG8853609.1"/>
    </source>
</evidence>
<dbReference type="Proteomes" id="UP000789901">
    <property type="component" value="Unassembled WGS sequence"/>
</dbReference>
<proteinExistence type="predicted"/>
<organism evidence="1 2">
    <name type="scientific">Gigaspora margarita</name>
    <dbReference type="NCBI Taxonomy" id="4874"/>
    <lineage>
        <taxon>Eukaryota</taxon>
        <taxon>Fungi</taxon>
        <taxon>Fungi incertae sedis</taxon>
        <taxon>Mucoromycota</taxon>
        <taxon>Glomeromycotina</taxon>
        <taxon>Glomeromycetes</taxon>
        <taxon>Diversisporales</taxon>
        <taxon>Gigasporaceae</taxon>
        <taxon>Gigaspora</taxon>
    </lineage>
</organism>
<gene>
    <name evidence="1" type="ORF">GMARGA_LOCUS42430</name>
</gene>
<accession>A0ABN7XEF9</accession>
<protein>
    <submittedName>
        <fullName evidence="1">16444_t:CDS:1</fullName>
    </submittedName>
</protein>
<keyword evidence="2" id="KW-1185">Reference proteome</keyword>
<evidence type="ECO:0000313" key="2">
    <source>
        <dbReference type="Proteomes" id="UP000789901"/>
    </source>
</evidence>
<comment type="caution">
    <text evidence="1">The sequence shown here is derived from an EMBL/GenBank/DDBJ whole genome shotgun (WGS) entry which is preliminary data.</text>
</comment>
<name>A0ABN7XEF9_GIGMA</name>
<feature type="non-terminal residue" evidence="1">
    <location>
        <position position="1"/>
    </location>
</feature>
<dbReference type="EMBL" id="CAJVQB010126735">
    <property type="protein sequence ID" value="CAG8853609.1"/>
    <property type="molecule type" value="Genomic_DNA"/>
</dbReference>
<reference evidence="1 2" key="1">
    <citation type="submission" date="2021-06" db="EMBL/GenBank/DDBJ databases">
        <authorList>
            <person name="Kallberg Y."/>
            <person name="Tangrot J."/>
            <person name="Rosling A."/>
        </authorList>
    </citation>
    <scope>NUCLEOTIDE SEQUENCE [LARGE SCALE GENOMIC DNA]</scope>
    <source>
        <strain evidence="1 2">120-4 pot B 10/14</strain>
    </source>
</reference>
<sequence length="46" mass="5449">KITSIKGQEALVNHWIKNNLNELIKLYKGCHQNNPKLDREKYTKKV</sequence>